<dbReference type="Pfam" id="PF03747">
    <property type="entry name" value="ADP_ribosyl_GH"/>
    <property type="match status" value="1"/>
</dbReference>
<dbReference type="STRING" id="266117.Rxyl_1119"/>
<organism evidence="2 3">
    <name type="scientific">Rubrobacter xylanophilus (strain DSM 9941 / JCM 11954 / NBRC 16129 / PRD-1)</name>
    <dbReference type="NCBI Taxonomy" id="266117"/>
    <lineage>
        <taxon>Bacteria</taxon>
        <taxon>Bacillati</taxon>
        <taxon>Actinomycetota</taxon>
        <taxon>Rubrobacteria</taxon>
        <taxon>Rubrobacterales</taxon>
        <taxon>Rubrobacteraceae</taxon>
        <taxon>Rubrobacter</taxon>
    </lineage>
</organism>
<evidence type="ECO:0000313" key="3">
    <source>
        <dbReference type="Proteomes" id="UP000006637"/>
    </source>
</evidence>
<dbReference type="PhylomeDB" id="Q1AWZ3"/>
<dbReference type="Proteomes" id="UP000006637">
    <property type="component" value="Chromosome"/>
</dbReference>
<sequence length="307" mass="32555">MERLERYRGSLLGLAVGDALGAQVEFMPRGGFEPVTGMDRRTVHGNPPGSWTDDTSMALCLAESLVERGGMDPADQLGRYVRWWREGHLSSTGECFDIGNTTREALSRFERTGETRSGPADPYSAGNGSIMRLAPVPLFFADDPEEAVRRSGESSLTTHGAREAVDACRYLGALIAAAANGAGKEELLSAKIALPEDLAPRVAGVAGGSFRRKGGAEIRGSGYVVESLEAALWAFHNSASFEEGALLAVNLGDDADTTGAVYGQLAGAFYGAGAIPEAWLDTIALREEIEALAQRLHEAARRRSAPG</sequence>
<dbReference type="InterPro" id="IPR036705">
    <property type="entry name" value="Ribosyl_crysJ1_sf"/>
</dbReference>
<dbReference type="Gene3D" id="1.10.4080.10">
    <property type="entry name" value="ADP-ribosylation/Crystallin J1"/>
    <property type="match status" value="1"/>
</dbReference>
<gene>
    <name evidence="2" type="ordered locus">Rxyl_1119</name>
</gene>
<comment type="cofactor">
    <cofactor evidence="1">
        <name>Mg(2+)</name>
        <dbReference type="ChEBI" id="CHEBI:18420"/>
    </cofactor>
    <text evidence="1">Binds 2 magnesium ions per subunit.</text>
</comment>
<dbReference type="KEGG" id="rxy:Rxyl_1119"/>
<feature type="binding site" evidence="1">
    <location>
        <position position="52"/>
    </location>
    <ligand>
        <name>Mg(2+)</name>
        <dbReference type="ChEBI" id="CHEBI:18420"/>
        <label>1</label>
    </ligand>
</feature>
<feature type="binding site" evidence="1">
    <location>
        <position position="257"/>
    </location>
    <ligand>
        <name>Mg(2+)</name>
        <dbReference type="ChEBI" id="CHEBI:18420"/>
        <label>1</label>
    </ligand>
</feature>
<reference evidence="2 3" key="1">
    <citation type="submission" date="2006-06" db="EMBL/GenBank/DDBJ databases">
        <title>Complete sequence of Rubrobacter xylanophilus DSM 9941.</title>
        <authorList>
            <consortium name="US DOE Joint Genome Institute"/>
            <person name="Copeland A."/>
            <person name="Lucas S."/>
            <person name="Lapidus A."/>
            <person name="Barry K."/>
            <person name="Detter J.C."/>
            <person name="Glavina del Rio T."/>
            <person name="Hammon N."/>
            <person name="Israni S."/>
            <person name="Dalin E."/>
            <person name="Tice H."/>
            <person name="Pitluck S."/>
            <person name="Munk A.C."/>
            <person name="Brettin T."/>
            <person name="Bruce D."/>
            <person name="Han C."/>
            <person name="Tapia R."/>
            <person name="Gilna P."/>
            <person name="Schmutz J."/>
            <person name="Larimer F."/>
            <person name="Land M."/>
            <person name="Hauser L."/>
            <person name="Kyrpides N."/>
            <person name="Lykidis A."/>
            <person name="da Costa M.S."/>
            <person name="Rainey F.A."/>
            <person name="Empadinhas N."/>
            <person name="Jolivet E."/>
            <person name="Battista J.R."/>
            <person name="Richardson P."/>
        </authorList>
    </citation>
    <scope>NUCLEOTIDE SEQUENCE [LARGE SCALE GENOMIC DNA]</scope>
    <source>
        <strain evidence="3">DSM 9941 / NBRC 16129 / PRD-1</strain>
    </source>
</reference>
<accession>Q1AWZ3</accession>
<feature type="binding site" evidence="1">
    <location>
        <position position="54"/>
    </location>
    <ligand>
        <name>Mg(2+)</name>
        <dbReference type="ChEBI" id="CHEBI:18420"/>
        <label>1</label>
    </ligand>
</feature>
<dbReference type="InterPro" id="IPR005502">
    <property type="entry name" value="Ribosyl_crysJ1"/>
</dbReference>
<dbReference type="AlphaFoldDB" id="Q1AWZ3"/>
<dbReference type="PANTHER" id="PTHR16222">
    <property type="entry name" value="ADP-RIBOSYLGLYCOHYDROLASE"/>
    <property type="match status" value="1"/>
</dbReference>
<dbReference type="InterPro" id="IPR050792">
    <property type="entry name" value="ADP-ribosylglycohydrolase"/>
</dbReference>
<dbReference type="OrthoDB" id="9798107at2"/>
<feature type="binding site" evidence="1">
    <location>
        <position position="254"/>
    </location>
    <ligand>
        <name>Mg(2+)</name>
        <dbReference type="ChEBI" id="CHEBI:18420"/>
        <label>1</label>
    </ligand>
</feature>
<protein>
    <submittedName>
        <fullName evidence="2">ADP-ribosylation/Crystallin J1</fullName>
    </submittedName>
</protein>
<dbReference type="EMBL" id="CP000386">
    <property type="protein sequence ID" value="ABG04085.1"/>
    <property type="molecule type" value="Genomic_DNA"/>
</dbReference>
<dbReference type="GO" id="GO:0046872">
    <property type="term" value="F:metal ion binding"/>
    <property type="evidence" value="ECO:0007669"/>
    <property type="project" value="UniProtKB-KW"/>
</dbReference>
<evidence type="ECO:0000256" key="1">
    <source>
        <dbReference type="PIRSR" id="PIRSR605502-1"/>
    </source>
</evidence>
<proteinExistence type="predicted"/>
<feature type="binding site" evidence="1">
    <location>
        <position position="53"/>
    </location>
    <ligand>
        <name>Mg(2+)</name>
        <dbReference type="ChEBI" id="CHEBI:18420"/>
        <label>1</label>
    </ligand>
</feature>
<dbReference type="PANTHER" id="PTHR16222:SF12">
    <property type="entry name" value="ADP-RIBOSYLGLYCOHYDROLASE-RELATED"/>
    <property type="match status" value="1"/>
</dbReference>
<dbReference type="HOGENOM" id="CLU_024566_8_2_11"/>
<dbReference type="RefSeq" id="WP_011564103.1">
    <property type="nucleotide sequence ID" value="NC_008148.1"/>
</dbReference>
<keyword evidence="1" id="KW-0479">Metal-binding</keyword>
<keyword evidence="3" id="KW-1185">Reference proteome</keyword>
<dbReference type="SUPFAM" id="SSF101478">
    <property type="entry name" value="ADP-ribosylglycohydrolase"/>
    <property type="match status" value="1"/>
</dbReference>
<keyword evidence="1" id="KW-0460">Magnesium</keyword>
<dbReference type="eggNOG" id="COG1397">
    <property type="taxonomic scope" value="Bacteria"/>
</dbReference>
<evidence type="ECO:0000313" key="2">
    <source>
        <dbReference type="EMBL" id="ABG04085.1"/>
    </source>
</evidence>
<name>Q1AWZ3_RUBXD</name>
<feature type="binding site" evidence="1">
    <location>
        <position position="256"/>
    </location>
    <ligand>
        <name>Mg(2+)</name>
        <dbReference type="ChEBI" id="CHEBI:18420"/>
        <label>1</label>
    </ligand>
</feature>